<evidence type="ECO:0000256" key="4">
    <source>
        <dbReference type="ARBA" id="ARBA00022960"/>
    </source>
</evidence>
<evidence type="ECO:0000256" key="6">
    <source>
        <dbReference type="ARBA" id="ARBA00023316"/>
    </source>
</evidence>
<keyword evidence="6" id="KW-0961">Cell wall biogenesis/degradation</keyword>
<keyword evidence="11" id="KW-0812">Transmembrane</keyword>
<evidence type="ECO:0000256" key="7">
    <source>
        <dbReference type="PIRSR" id="PIRSR618044-1"/>
    </source>
</evidence>
<dbReference type="PRINTS" id="PR00725">
    <property type="entry name" value="DADACBPTASE1"/>
</dbReference>
<reference evidence="14" key="1">
    <citation type="submission" date="2018-06" db="EMBL/GenBank/DDBJ databases">
        <title>Description of Blautia argi sp. nov., a new anaerobic isolated from dog feces.</title>
        <authorList>
            <person name="Chang Y.-H."/>
            <person name="Paek J."/>
            <person name="Shin Y."/>
        </authorList>
    </citation>
    <scope>NUCLEOTIDE SEQUENCE [LARGE SCALE GENOMIC DNA]</scope>
    <source>
        <strain evidence="14">KCTC 15426</strain>
    </source>
</reference>
<dbReference type="Proteomes" id="UP000250003">
    <property type="component" value="Chromosome"/>
</dbReference>
<evidence type="ECO:0000256" key="8">
    <source>
        <dbReference type="PIRSR" id="PIRSR618044-2"/>
    </source>
</evidence>
<evidence type="ECO:0000313" key="14">
    <source>
        <dbReference type="Proteomes" id="UP000250003"/>
    </source>
</evidence>
<feature type="transmembrane region" description="Helical" evidence="11">
    <location>
        <begin position="382"/>
        <end position="403"/>
    </location>
</feature>
<evidence type="ECO:0000313" key="13">
    <source>
        <dbReference type="EMBL" id="AWY99517.1"/>
    </source>
</evidence>
<dbReference type="InterPro" id="IPR001967">
    <property type="entry name" value="Peptidase_S11_N"/>
</dbReference>
<organism evidence="13 14">
    <name type="scientific">Blautia argi</name>
    <dbReference type="NCBI Taxonomy" id="1912897"/>
    <lineage>
        <taxon>Bacteria</taxon>
        <taxon>Bacillati</taxon>
        <taxon>Bacillota</taxon>
        <taxon>Clostridia</taxon>
        <taxon>Lachnospirales</taxon>
        <taxon>Lachnospiraceae</taxon>
        <taxon>Blautia</taxon>
    </lineage>
</organism>
<accession>A0A2Z4UEY1</accession>
<feature type="active site" evidence="7">
    <location>
        <position position="133"/>
    </location>
</feature>
<evidence type="ECO:0000256" key="10">
    <source>
        <dbReference type="SAM" id="MobiDB-lite"/>
    </source>
</evidence>
<name>A0A2Z4UEY1_9FIRM</name>
<dbReference type="SUPFAM" id="SSF56601">
    <property type="entry name" value="beta-lactamase/transpeptidase-like"/>
    <property type="match status" value="1"/>
</dbReference>
<evidence type="ECO:0000256" key="9">
    <source>
        <dbReference type="RuleBase" id="RU004016"/>
    </source>
</evidence>
<feature type="domain" description="Peptidase S11 D-alanyl-D-alanine carboxypeptidase A N-terminal" evidence="12">
    <location>
        <begin position="40"/>
        <end position="274"/>
    </location>
</feature>
<dbReference type="GO" id="GO:0009252">
    <property type="term" value="P:peptidoglycan biosynthetic process"/>
    <property type="evidence" value="ECO:0007669"/>
    <property type="project" value="UniProtKB-KW"/>
</dbReference>
<keyword evidence="11" id="KW-0472">Membrane</keyword>
<dbReference type="EMBL" id="CP030280">
    <property type="protein sequence ID" value="AWY99517.1"/>
    <property type="molecule type" value="Genomic_DNA"/>
</dbReference>
<dbReference type="OrthoDB" id="9791132at2"/>
<keyword evidence="14" id="KW-1185">Reference proteome</keyword>
<evidence type="ECO:0000256" key="3">
    <source>
        <dbReference type="ARBA" id="ARBA00022801"/>
    </source>
</evidence>
<dbReference type="GO" id="GO:0006508">
    <property type="term" value="P:proteolysis"/>
    <property type="evidence" value="ECO:0007669"/>
    <property type="project" value="InterPro"/>
</dbReference>
<evidence type="ECO:0000259" key="12">
    <source>
        <dbReference type="Pfam" id="PF00768"/>
    </source>
</evidence>
<keyword evidence="13" id="KW-0121">Carboxypeptidase</keyword>
<feature type="active site" description="Proton acceptor" evidence="7">
    <location>
        <position position="77"/>
    </location>
</feature>
<gene>
    <name evidence="13" type="ORF">DQQ01_13170</name>
</gene>
<feature type="region of interest" description="Disordered" evidence="10">
    <location>
        <begin position="1"/>
        <end position="43"/>
    </location>
</feature>
<dbReference type="InterPro" id="IPR012338">
    <property type="entry name" value="Beta-lactam/transpept-like"/>
</dbReference>
<dbReference type="GO" id="GO:0071555">
    <property type="term" value="P:cell wall organization"/>
    <property type="evidence" value="ECO:0007669"/>
    <property type="project" value="UniProtKB-KW"/>
</dbReference>
<dbReference type="KEGG" id="blau:DQQ01_13170"/>
<protein>
    <submittedName>
        <fullName evidence="13">D-alanyl-D-alanine carboxypeptidase</fullName>
    </submittedName>
</protein>
<evidence type="ECO:0000256" key="11">
    <source>
        <dbReference type="SAM" id="Phobius"/>
    </source>
</evidence>
<sequence length="421" mass="46159">MLTPASPAFAEKADNSEQTTEAAQADTTALPRNPSVSGWPSAPEIADETGVLLEASTGQVLFDKDMNEIRYPASTTKAMTALLILENISNINKKITFTDIILPDLAPGNSTINAQVGEELTVEQCLYAIMLASANEVCTQMAVEVAGSVSAFTDMMNQRAAELGCKNTHFVNANGLPDPNHYTTAYDLALILSEAIKNENFCKIAGAAKYTIPATNKTSTPRNLENHNALLTEGEYHYEGALAGKTGHTEAARNTLITAAKREDMTLVCVVMRSEGDERFTDTRKLFDYGFDNFARQPVYWLNSSESGTPDGYAVLPKGASTGAMLITEEDTESARVRTYSYQGREILQLSAEFPLQIETRTTSDMSMFQTQTVKKSFVSPLLLPGMVIVFTGLSAMLMWIIVKDVREKKERKRRKKGKKN</sequence>
<dbReference type="Pfam" id="PF00768">
    <property type="entry name" value="Peptidase_S11"/>
    <property type="match status" value="1"/>
</dbReference>
<feature type="compositionally biased region" description="Low complexity" evidence="10">
    <location>
        <begin position="17"/>
        <end position="29"/>
    </location>
</feature>
<keyword evidence="4" id="KW-0133">Cell shape</keyword>
<dbReference type="GO" id="GO:0008360">
    <property type="term" value="P:regulation of cell shape"/>
    <property type="evidence" value="ECO:0007669"/>
    <property type="project" value="UniProtKB-KW"/>
</dbReference>
<evidence type="ECO:0000256" key="1">
    <source>
        <dbReference type="ARBA" id="ARBA00007164"/>
    </source>
</evidence>
<comment type="similarity">
    <text evidence="1 9">Belongs to the peptidase S11 family.</text>
</comment>
<dbReference type="InterPro" id="IPR018044">
    <property type="entry name" value="Peptidase_S11"/>
</dbReference>
<keyword evidence="3" id="KW-0378">Hydrolase</keyword>
<keyword evidence="2" id="KW-0732">Signal</keyword>
<evidence type="ECO:0000256" key="2">
    <source>
        <dbReference type="ARBA" id="ARBA00022729"/>
    </source>
</evidence>
<dbReference type="PANTHER" id="PTHR21581">
    <property type="entry name" value="D-ALANYL-D-ALANINE CARBOXYPEPTIDASE"/>
    <property type="match status" value="1"/>
</dbReference>
<evidence type="ECO:0000256" key="5">
    <source>
        <dbReference type="ARBA" id="ARBA00022984"/>
    </source>
</evidence>
<feature type="binding site" evidence="8">
    <location>
        <position position="245"/>
    </location>
    <ligand>
        <name>substrate</name>
    </ligand>
</feature>
<keyword evidence="11" id="KW-1133">Transmembrane helix</keyword>
<proteinExistence type="inferred from homology"/>
<keyword evidence="13" id="KW-0645">Protease</keyword>
<dbReference type="AlphaFoldDB" id="A0A2Z4UEY1"/>
<dbReference type="Gene3D" id="3.40.710.10">
    <property type="entry name" value="DD-peptidase/beta-lactamase superfamily"/>
    <property type="match status" value="1"/>
</dbReference>
<dbReference type="GO" id="GO:0009002">
    <property type="term" value="F:serine-type D-Ala-D-Ala carboxypeptidase activity"/>
    <property type="evidence" value="ECO:0007669"/>
    <property type="project" value="InterPro"/>
</dbReference>
<dbReference type="PANTHER" id="PTHR21581:SF6">
    <property type="entry name" value="TRAFFICKING PROTEIN PARTICLE COMPLEX SUBUNIT 12"/>
    <property type="match status" value="1"/>
</dbReference>
<feature type="active site" description="Acyl-ester intermediate" evidence="7">
    <location>
        <position position="74"/>
    </location>
</feature>
<keyword evidence="5" id="KW-0573">Peptidoglycan synthesis</keyword>